<evidence type="ECO:0000256" key="4">
    <source>
        <dbReference type="ARBA" id="ARBA00021915"/>
    </source>
</evidence>
<keyword evidence="11" id="KW-0004">4Fe-4S</keyword>
<dbReference type="InterPro" id="IPR042263">
    <property type="entry name" value="DPH1/DPH2_1"/>
</dbReference>
<comment type="cofactor">
    <cofactor evidence="11">
        <name>[4Fe-4S] cluster</name>
        <dbReference type="ChEBI" id="CHEBI:49883"/>
    </cofactor>
    <text evidence="11">Binds 1 [4Fe-4S] cluster per subunit. The cluster is coordinated with 3 cysteines and an exchangeable S-adenosyl-L-methionine.</text>
</comment>
<dbReference type="PANTHER" id="PTHR10762">
    <property type="entry name" value="DIPHTHAMIDE BIOSYNTHESIS PROTEIN"/>
    <property type="match status" value="1"/>
</dbReference>
<accession>A0A6B2L796</accession>
<dbReference type="FunFam" id="3.40.50.11850:FF:000001">
    <property type="entry name" value="2-(3-amino-3-carboxypropyl)histidine synthase subunit 1"/>
    <property type="match status" value="1"/>
</dbReference>
<proteinExistence type="inferred from homology"/>
<dbReference type="FunFam" id="3.40.50.11860:FF:000002">
    <property type="entry name" value="2-(3-amino-3-carboxypropyl)histidine synthase subunit 1"/>
    <property type="match status" value="1"/>
</dbReference>
<keyword evidence="8" id="KW-0408">Iron</keyword>
<dbReference type="InterPro" id="IPR042265">
    <property type="entry name" value="DPH1/DPH2_3"/>
</dbReference>
<dbReference type="InterPro" id="IPR016435">
    <property type="entry name" value="DPH1/DPH2"/>
</dbReference>
<comment type="function">
    <text evidence="11">Catalyzes the first step of diphthamide biosynthesis, a post-translational modification of histidine which occurs in elongation factor 2.</text>
</comment>
<organism evidence="12">
    <name type="scientific">Arcella intermedia</name>
    <dbReference type="NCBI Taxonomy" id="1963864"/>
    <lineage>
        <taxon>Eukaryota</taxon>
        <taxon>Amoebozoa</taxon>
        <taxon>Tubulinea</taxon>
        <taxon>Elardia</taxon>
        <taxon>Arcellinida</taxon>
        <taxon>Sphaerothecina</taxon>
        <taxon>Arcellidae</taxon>
        <taxon>Arcella</taxon>
    </lineage>
</organism>
<name>A0A6B2L796_9EUKA</name>
<sequence>MKDEVLMEAIRVLPLNYSFEIEKSIWRLKCANSKRVALQFPEGLLAYSCIIADILERWANVEVVIMGDVTYGACCVDDFTARALGCDFLIHYGHSCLVPIQKTTIETLYVFVDIKIDLKHFIDTVKLNFPDPDTRLAFIGTIQFTASLQQAREELAKYYKNLSVPQCKPLSPGEVLGCTSCKLQQANDAIIYLADGRFHLESMMISNPSAVFYQYEPYSKVFSRERYEFQEMKRIRYEAILNARSVDYVGVILGTLGRQGSPAVLNHIETLLNNRGIKHIVILLSEVFPQKLDLFKDIKAWIQIACPRLSIDWGASFTTPLLNPYEATVAFGDAPWEENTYPMDFYSKDGGSWTVYNAK</sequence>
<evidence type="ECO:0000256" key="1">
    <source>
        <dbReference type="ARBA" id="ARBA00005156"/>
    </source>
</evidence>
<dbReference type="PANTHER" id="PTHR10762:SF1">
    <property type="entry name" value="2-(3-AMINO-3-CARBOXYPROPYL)HISTIDINE SYNTHASE SUBUNIT 1"/>
    <property type="match status" value="1"/>
</dbReference>
<evidence type="ECO:0000256" key="11">
    <source>
        <dbReference type="PIRNR" id="PIRNR004967"/>
    </source>
</evidence>
<evidence type="ECO:0000256" key="5">
    <source>
        <dbReference type="ARBA" id="ARBA00022679"/>
    </source>
</evidence>
<keyword evidence="7" id="KW-0479">Metal-binding</keyword>
<dbReference type="PIRSF" id="PIRSF004967">
    <property type="entry name" value="DPH1"/>
    <property type="match status" value="1"/>
</dbReference>
<dbReference type="NCBIfam" id="TIGR00322">
    <property type="entry name" value="diphth2_R"/>
    <property type="match status" value="1"/>
</dbReference>
<evidence type="ECO:0000256" key="10">
    <source>
        <dbReference type="ARBA" id="ARBA00048403"/>
    </source>
</evidence>
<evidence type="ECO:0000256" key="9">
    <source>
        <dbReference type="ARBA" id="ARBA00023014"/>
    </source>
</evidence>
<dbReference type="SFLD" id="SFLDG01121">
    <property type="entry name" value="Diphthamide_biosynthesis"/>
    <property type="match status" value="1"/>
</dbReference>
<dbReference type="Gene3D" id="3.40.50.11850">
    <property type="entry name" value="Diphthamide synthesis DPH1/DPH2 domain 2"/>
    <property type="match status" value="1"/>
</dbReference>
<dbReference type="EC" id="2.5.1.108" evidence="3 11"/>
<dbReference type="UniPathway" id="UPA00559"/>
<evidence type="ECO:0000256" key="2">
    <source>
        <dbReference type="ARBA" id="ARBA00010173"/>
    </source>
</evidence>
<keyword evidence="5 11" id="KW-0808">Transferase</keyword>
<dbReference type="Gene3D" id="3.40.50.11860">
    <property type="entry name" value="Diphthamide synthesis DPH1/DPH2 domain 3"/>
    <property type="match status" value="1"/>
</dbReference>
<keyword evidence="9" id="KW-0411">Iron-sulfur</keyword>
<reference evidence="12" key="1">
    <citation type="journal article" date="2020" name="J. Eukaryot. Microbiol.">
        <title>De novo Sequencing, Assembly and Annotation of the Transcriptome for the Free-Living Testate Amoeba Arcella intermedia.</title>
        <authorList>
            <person name="Ribeiro G.M."/>
            <person name="Porfirio-Sousa A.L."/>
            <person name="Maurer-Alcala X.X."/>
            <person name="Katz L.A."/>
            <person name="Lahr D.J.G."/>
        </authorList>
    </citation>
    <scope>NUCLEOTIDE SEQUENCE</scope>
</reference>
<dbReference type="Gene3D" id="3.40.50.11840">
    <property type="entry name" value="Diphthamide synthesis DPH1/DPH2 domain 1"/>
    <property type="match status" value="1"/>
</dbReference>
<evidence type="ECO:0000256" key="7">
    <source>
        <dbReference type="ARBA" id="ARBA00022723"/>
    </source>
</evidence>
<dbReference type="SFLD" id="SFLDS00032">
    <property type="entry name" value="Radical_SAM_3-amino-3-carboxyp"/>
    <property type="match status" value="1"/>
</dbReference>
<comment type="similarity">
    <text evidence="2 11">Belongs to the DPH1/DPH2 family. DPH1 subfamily.</text>
</comment>
<dbReference type="GO" id="GO:0046872">
    <property type="term" value="F:metal ion binding"/>
    <property type="evidence" value="ECO:0007669"/>
    <property type="project" value="UniProtKB-KW"/>
</dbReference>
<dbReference type="InterPro" id="IPR042264">
    <property type="entry name" value="DPH1/DPH2_2"/>
</dbReference>
<dbReference type="AlphaFoldDB" id="A0A6B2L796"/>
<dbReference type="InterPro" id="IPR035435">
    <property type="entry name" value="DPH1/DPH2_euk_archaea"/>
</dbReference>
<dbReference type="GO" id="GO:0090560">
    <property type="term" value="F:2-(3-amino-3-carboxypropyl)histidine synthase activity"/>
    <property type="evidence" value="ECO:0007669"/>
    <property type="project" value="UniProtKB-UniRule"/>
</dbReference>
<evidence type="ECO:0000256" key="3">
    <source>
        <dbReference type="ARBA" id="ARBA00012221"/>
    </source>
</evidence>
<dbReference type="FunFam" id="3.40.50.11840:FF:000001">
    <property type="entry name" value="2-(3-amino-3-carboxypropyl)histidine synthase subunit 1"/>
    <property type="match status" value="1"/>
</dbReference>
<protein>
    <recommendedName>
        <fullName evidence="4 11">2-(3-amino-3-carboxypropyl)histidine synthase subunit 1</fullName>
        <ecNumber evidence="3 11">2.5.1.108</ecNumber>
    </recommendedName>
</protein>
<dbReference type="Pfam" id="PF01866">
    <property type="entry name" value="Diphthamide_syn"/>
    <property type="match status" value="1"/>
</dbReference>
<evidence type="ECO:0000256" key="6">
    <source>
        <dbReference type="ARBA" id="ARBA00022691"/>
    </source>
</evidence>
<dbReference type="EMBL" id="GIBP01003729">
    <property type="protein sequence ID" value="NDV32698.1"/>
    <property type="molecule type" value="Transcribed_RNA"/>
</dbReference>
<dbReference type="GO" id="GO:0017183">
    <property type="term" value="P:protein histidyl modification to diphthamide"/>
    <property type="evidence" value="ECO:0007669"/>
    <property type="project" value="UniProtKB-UniRule"/>
</dbReference>
<comment type="catalytic activity">
    <reaction evidence="10 11">
        <text>L-histidyl-[translation elongation factor 2] + S-adenosyl-L-methionine = 2-[(3S)-amino-3-carboxypropyl]-L-histidyl-[translation elongation factor 2] + S-methyl-5'-thioadenosine + H(+)</text>
        <dbReference type="Rhea" id="RHEA:36783"/>
        <dbReference type="Rhea" id="RHEA-COMP:9748"/>
        <dbReference type="Rhea" id="RHEA-COMP:9749"/>
        <dbReference type="ChEBI" id="CHEBI:15378"/>
        <dbReference type="ChEBI" id="CHEBI:17509"/>
        <dbReference type="ChEBI" id="CHEBI:29979"/>
        <dbReference type="ChEBI" id="CHEBI:59789"/>
        <dbReference type="ChEBI" id="CHEBI:73995"/>
        <dbReference type="EC" id="2.5.1.108"/>
    </reaction>
</comment>
<comment type="pathway">
    <text evidence="1 11">Protein modification; peptidyl-diphthamide biosynthesis.</text>
</comment>
<evidence type="ECO:0000256" key="8">
    <source>
        <dbReference type="ARBA" id="ARBA00023004"/>
    </source>
</evidence>
<keyword evidence="6 11" id="KW-0949">S-adenosyl-L-methionine</keyword>
<evidence type="ECO:0000313" key="12">
    <source>
        <dbReference type="EMBL" id="NDV32698.1"/>
    </source>
</evidence>
<dbReference type="GO" id="GO:0051539">
    <property type="term" value="F:4 iron, 4 sulfur cluster binding"/>
    <property type="evidence" value="ECO:0007669"/>
    <property type="project" value="UniProtKB-UniRule"/>
</dbReference>